<dbReference type="Gene3D" id="1.10.287.1060">
    <property type="entry name" value="ESAT-6-like"/>
    <property type="match status" value="1"/>
</dbReference>
<proteinExistence type="predicted"/>
<protein>
    <recommendedName>
        <fullName evidence="3">ESAT-6-like protein</fullName>
    </recommendedName>
</protein>
<dbReference type="EMBL" id="AP012319">
    <property type="protein sequence ID" value="BAL85524.1"/>
    <property type="molecule type" value="Genomic_DNA"/>
</dbReference>
<dbReference type="InterPro" id="IPR036689">
    <property type="entry name" value="ESAT-6-like_sf"/>
</dbReference>
<dbReference type="NCBIfam" id="TIGR03930">
    <property type="entry name" value="WXG100_ESAT6"/>
    <property type="match status" value="1"/>
</dbReference>
<organism evidence="1 2">
    <name type="scientific">Actinoplanes missouriensis (strain ATCC 14538 / DSM 43046 / CBS 188.64 / JCM 3121 / NBRC 102363 / NCIMB 12654 / NRRL B-3342 / UNCC 431)</name>
    <dbReference type="NCBI Taxonomy" id="512565"/>
    <lineage>
        <taxon>Bacteria</taxon>
        <taxon>Bacillati</taxon>
        <taxon>Actinomycetota</taxon>
        <taxon>Actinomycetes</taxon>
        <taxon>Micromonosporales</taxon>
        <taxon>Micromonosporaceae</taxon>
        <taxon>Actinoplanes</taxon>
    </lineage>
</organism>
<accession>I0GXN7</accession>
<evidence type="ECO:0000313" key="1">
    <source>
        <dbReference type="EMBL" id="BAL85524.1"/>
    </source>
</evidence>
<name>I0GXN7_ACTM4</name>
<sequence>MACNSPHKMPSEGRVASGMTDTQAEMAVMARTAARFDQVNDGLQSTLRTLMSELSVLNGAWRGLGADAFEQVKTEYAADLRRLGGALAETAEAIRTTGAGYQAADAGAAARVTRTGGTIVLPL</sequence>
<gene>
    <name evidence="1" type="ordered locus">AMIS_3040</name>
</gene>
<dbReference type="PATRIC" id="fig|512565.3.peg.304"/>
<dbReference type="Pfam" id="PF06013">
    <property type="entry name" value="WXG100"/>
    <property type="match status" value="1"/>
</dbReference>
<dbReference type="STRING" id="512565.AMIS_3040"/>
<dbReference type="KEGG" id="ams:AMIS_3040"/>
<dbReference type="InterPro" id="IPR010310">
    <property type="entry name" value="T7SS_ESAT-6-like"/>
</dbReference>
<dbReference type="AlphaFoldDB" id="I0GXN7"/>
<evidence type="ECO:0000313" key="2">
    <source>
        <dbReference type="Proteomes" id="UP000007882"/>
    </source>
</evidence>
<dbReference type="Proteomes" id="UP000007882">
    <property type="component" value="Chromosome"/>
</dbReference>
<keyword evidence="2" id="KW-1185">Reference proteome</keyword>
<reference evidence="1 2" key="1">
    <citation type="submission" date="2012-02" db="EMBL/GenBank/DDBJ databases">
        <title>Complete genome sequence of Actinoplanes missouriensis 431 (= NBRC 102363).</title>
        <authorList>
            <person name="Ohnishi Y."/>
            <person name="Ishikawa J."/>
            <person name="Sekine M."/>
            <person name="Hosoyama A."/>
            <person name="Harada T."/>
            <person name="Narita H."/>
            <person name="Hata T."/>
            <person name="Konno Y."/>
            <person name="Tutikane K."/>
            <person name="Fujita N."/>
            <person name="Horinouchi S."/>
            <person name="Hayakawa M."/>
        </authorList>
    </citation>
    <scope>NUCLEOTIDE SEQUENCE [LARGE SCALE GENOMIC DNA]</scope>
    <source>
        <strain evidence="2">ATCC 14538 / DSM 43046 / CBS 188.64 / JCM 3121 / NBRC 102363 / NCIMB 12654 / NRRL B-3342 / UNCC 431</strain>
    </source>
</reference>
<evidence type="ECO:0008006" key="3">
    <source>
        <dbReference type="Google" id="ProtNLM"/>
    </source>
</evidence>
<dbReference type="HOGENOM" id="CLU_151185_2_0_11"/>
<dbReference type="SUPFAM" id="SSF140453">
    <property type="entry name" value="EsxAB dimer-like"/>
    <property type="match status" value="1"/>
</dbReference>
<dbReference type="eggNOG" id="COG4842">
    <property type="taxonomic scope" value="Bacteria"/>
</dbReference>